<proteinExistence type="predicted"/>
<gene>
    <name evidence="4" type="ORF">IAA61_00815</name>
</gene>
<dbReference type="Gene3D" id="3.40.630.30">
    <property type="match status" value="1"/>
</dbReference>
<dbReference type="CDD" id="cd04301">
    <property type="entry name" value="NAT_SF"/>
    <property type="match status" value="1"/>
</dbReference>
<dbReference type="InterPro" id="IPR051016">
    <property type="entry name" value="Diverse_Substrate_AcTransf"/>
</dbReference>
<dbReference type="AlphaFoldDB" id="A0A9D1M9J9"/>
<evidence type="ECO:0000256" key="1">
    <source>
        <dbReference type="ARBA" id="ARBA00022679"/>
    </source>
</evidence>
<comment type="caution">
    <text evidence="4">The sequence shown here is derived from an EMBL/GenBank/DDBJ whole genome shotgun (WGS) entry which is preliminary data.</text>
</comment>
<keyword evidence="2" id="KW-0012">Acyltransferase</keyword>
<dbReference type="Pfam" id="PF00583">
    <property type="entry name" value="Acetyltransf_1"/>
    <property type="match status" value="1"/>
</dbReference>
<dbReference type="PANTHER" id="PTHR10545:SF29">
    <property type="entry name" value="GH14572P-RELATED"/>
    <property type="match status" value="1"/>
</dbReference>
<evidence type="ECO:0000259" key="3">
    <source>
        <dbReference type="PROSITE" id="PS51186"/>
    </source>
</evidence>
<dbReference type="GO" id="GO:0008080">
    <property type="term" value="F:N-acetyltransferase activity"/>
    <property type="evidence" value="ECO:0007669"/>
    <property type="project" value="TreeGrafter"/>
</dbReference>
<reference evidence="4" key="1">
    <citation type="submission" date="2020-10" db="EMBL/GenBank/DDBJ databases">
        <authorList>
            <person name="Gilroy R."/>
        </authorList>
    </citation>
    <scope>NUCLEOTIDE SEQUENCE</scope>
    <source>
        <strain evidence="4">USAMLcec3-3695</strain>
    </source>
</reference>
<dbReference type="InterPro" id="IPR000182">
    <property type="entry name" value="GNAT_dom"/>
</dbReference>
<evidence type="ECO:0000313" key="4">
    <source>
        <dbReference type="EMBL" id="HIU56335.1"/>
    </source>
</evidence>
<organism evidence="4 5">
    <name type="scientific">Candidatus Ornithomonoglobus merdipullorum</name>
    <dbReference type="NCBI Taxonomy" id="2840895"/>
    <lineage>
        <taxon>Bacteria</taxon>
        <taxon>Bacillati</taxon>
        <taxon>Bacillota</taxon>
        <taxon>Clostridia</taxon>
        <taxon>Candidatus Ornithomonoglobus</taxon>
    </lineage>
</organism>
<evidence type="ECO:0000256" key="2">
    <source>
        <dbReference type="ARBA" id="ARBA00023315"/>
    </source>
</evidence>
<dbReference type="EMBL" id="DVNB01000011">
    <property type="protein sequence ID" value="HIU56335.1"/>
    <property type="molecule type" value="Genomic_DNA"/>
</dbReference>
<dbReference type="Proteomes" id="UP000824109">
    <property type="component" value="Unassembled WGS sequence"/>
</dbReference>
<dbReference type="InterPro" id="IPR016181">
    <property type="entry name" value="Acyl_CoA_acyltransferase"/>
</dbReference>
<accession>A0A9D1M9J9</accession>
<sequence length="158" mass="18152">MEEIKIRRAEERDIPDIDKLLYEVHKVHSDVRPDLFKPGAKKYNDEELKTIIADDMTPVFVAEKDGSVLGYVFCIHKQYVNSESLTDIKTLYIDDLCVDETARGLHIGSALYEFVLGYARERGCYNVTLNVWAGNDSAMRFYKKIGLKVQKIGMEKII</sequence>
<dbReference type="SUPFAM" id="SSF55729">
    <property type="entry name" value="Acyl-CoA N-acyltransferases (Nat)"/>
    <property type="match status" value="1"/>
</dbReference>
<evidence type="ECO:0000313" key="5">
    <source>
        <dbReference type="Proteomes" id="UP000824109"/>
    </source>
</evidence>
<feature type="domain" description="N-acetyltransferase" evidence="3">
    <location>
        <begin position="4"/>
        <end position="158"/>
    </location>
</feature>
<dbReference type="PROSITE" id="PS51186">
    <property type="entry name" value="GNAT"/>
    <property type="match status" value="1"/>
</dbReference>
<protein>
    <submittedName>
        <fullName evidence="4">GNAT family N-acetyltransferase</fullName>
    </submittedName>
</protein>
<dbReference type="PANTHER" id="PTHR10545">
    <property type="entry name" value="DIAMINE N-ACETYLTRANSFERASE"/>
    <property type="match status" value="1"/>
</dbReference>
<reference evidence="4" key="2">
    <citation type="journal article" date="2021" name="PeerJ">
        <title>Extensive microbial diversity within the chicken gut microbiome revealed by metagenomics and culture.</title>
        <authorList>
            <person name="Gilroy R."/>
            <person name="Ravi A."/>
            <person name="Getino M."/>
            <person name="Pursley I."/>
            <person name="Horton D.L."/>
            <person name="Alikhan N.F."/>
            <person name="Baker D."/>
            <person name="Gharbi K."/>
            <person name="Hall N."/>
            <person name="Watson M."/>
            <person name="Adriaenssens E.M."/>
            <person name="Foster-Nyarko E."/>
            <person name="Jarju S."/>
            <person name="Secka A."/>
            <person name="Antonio M."/>
            <person name="Oren A."/>
            <person name="Chaudhuri R.R."/>
            <person name="La Ragione R."/>
            <person name="Hildebrand F."/>
            <person name="Pallen M.J."/>
        </authorList>
    </citation>
    <scope>NUCLEOTIDE SEQUENCE</scope>
    <source>
        <strain evidence="4">USAMLcec3-3695</strain>
    </source>
</reference>
<keyword evidence="1" id="KW-0808">Transferase</keyword>
<name>A0A9D1M9J9_9FIRM</name>